<dbReference type="GO" id="GO:0005634">
    <property type="term" value="C:nucleus"/>
    <property type="evidence" value="ECO:0007669"/>
    <property type="project" value="UniProtKB-SubCell"/>
</dbReference>
<name>A0A9Q0F2R4_9ROSI</name>
<dbReference type="InterPro" id="IPR016177">
    <property type="entry name" value="DNA-bd_dom_sf"/>
</dbReference>
<dbReference type="PANTHER" id="PTHR31190">
    <property type="entry name" value="DNA-BINDING DOMAIN"/>
    <property type="match status" value="1"/>
</dbReference>
<keyword evidence="5" id="KW-0539">Nucleus</keyword>
<feature type="domain" description="AP2/ERF" evidence="8">
    <location>
        <begin position="332"/>
        <end position="390"/>
    </location>
</feature>
<dbReference type="GO" id="GO:0003700">
    <property type="term" value="F:DNA-binding transcription factor activity"/>
    <property type="evidence" value="ECO:0007669"/>
    <property type="project" value="InterPro"/>
</dbReference>
<dbReference type="PROSITE" id="PS51032">
    <property type="entry name" value="AP2_ERF"/>
    <property type="match status" value="2"/>
</dbReference>
<feature type="domain" description="AP2/ERF" evidence="8">
    <location>
        <begin position="115"/>
        <end position="173"/>
    </location>
</feature>
<dbReference type="PANTHER" id="PTHR31190:SF449">
    <property type="entry name" value="AP2_ERF DOMAIN-CONTAINING PROTEIN"/>
    <property type="match status" value="1"/>
</dbReference>
<dbReference type="Gene3D" id="3.30.730.10">
    <property type="entry name" value="AP2/ERF domain"/>
    <property type="match status" value="2"/>
</dbReference>
<dbReference type="GO" id="GO:0009873">
    <property type="term" value="P:ethylene-activated signaling pathway"/>
    <property type="evidence" value="ECO:0007669"/>
    <property type="project" value="InterPro"/>
</dbReference>
<protein>
    <recommendedName>
        <fullName evidence="8">AP2/ERF domain-containing protein</fullName>
    </recommendedName>
</protein>
<comment type="similarity">
    <text evidence="6">Belongs to the AP2/ERF transcription factor family. ERF subfamily.</text>
</comment>
<dbReference type="OrthoDB" id="851513at2759"/>
<dbReference type="Pfam" id="PF00847">
    <property type="entry name" value="AP2"/>
    <property type="match status" value="2"/>
</dbReference>
<evidence type="ECO:0000256" key="3">
    <source>
        <dbReference type="ARBA" id="ARBA00023125"/>
    </source>
</evidence>
<sequence length="432" mass="47984">QSDCALLELVRHHLLEDDHFPEVYKPESPVYCPSPPSFTSHLLAENWSHILSQSVAYETLQKEISEADSQWIPFINIEETTTTTGGGGYTHEHHEPEAAREAAAAAMYTPPKGKNYKGVRRRPWGTYAAEIRDPKKNGSRRWLGSYDTPEAAALAYDQAAFEMRGTKAKLNFPHLIGSAEPVRITSKRASPEPSSSSSSSSDSDSVSPTSKRRKMYSQSASVQSNCALLELVRHHLLEDDHFPEVYKGDSPAYFPSHPSFISRLLTENWSDILSQSVAYETLQKEISEADSQWIPFTNIEETATTRGGGGHHKPEAAREAAAVMFTPPKGKNYKGVRRRPWGTYAAEIRDPKKNGSRRWLGSYDTPEAAALAYDQAAFKMRGTRAKLNFPHLIGSAEPVRITCKRASPEPSSSSSMSSDSDEVSPTSRRRIL</sequence>
<dbReference type="InterPro" id="IPR044808">
    <property type="entry name" value="ERF_plant"/>
</dbReference>
<reference evidence="9" key="1">
    <citation type="submission" date="2022-02" db="EMBL/GenBank/DDBJ databases">
        <authorList>
            <person name="Henning P.M."/>
            <person name="McCubbin A.G."/>
            <person name="Shore J.S."/>
        </authorList>
    </citation>
    <scope>NUCLEOTIDE SEQUENCE</scope>
    <source>
        <strain evidence="9">F60SS</strain>
        <tissue evidence="9">Leaves</tissue>
    </source>
</reference>
<dbReference type="InterPro" id="IPR001471">
    <property type="entry name" value="AP2/ERF_dom"/>
</dbReference>
<evidence type="ECO:0000256" key="1">
    <source>
        <dbReference type="ARBA" id="ARBA00004123"/>
    </source>
</evidence>
<reference evidence="9" key="2">
    <citation type="journal article" date="2023" name="Plants (Basel)">
        <title>Annotation of the Turnera subulata (Passifloraceae) Draft Genome Reveals the S-Locus Evolved after the Divergence of Turneroideae from Passifloroideae in a Stepwise Manner.</title>
        <authorList>
            <person name="Henning P.M."/>
            <person name="Roalson E.H."/>
            <person name="Mir W."/>
            <person name="McCubbin A.G."/>
            <person name="Shore J.S."/>
        </authorList>
    </citation>
    <scope>NUCLEOTIDE SEQUENCE</scope>
    <source>
        <strain evidence="9">F60SS</strain>
    </source>
</reference>
<dbReference type="Proteomes" id="UP001141552">
    <property type="component" value="Unassembled WGS sequence"/>
</dbReference>
<keyword evidence="10" id="KW-1185">Reference proteome</keyword>
<keyword evidence="4" id="KW-0804">Transcription</keyword>
<comment type="caution">
    <text evidence="9">The sequence shown here is derived from an EMBL/GenBank/DDBJ whole genome shotgun (WGS) entry which is preliminary data.</text>
</comment>
<dbReference type="SMART" id="SM00380">
    <property type="entry name" value="AP2"/>
    <property type="match status" value="2"/>
</dbReference>
<dbReference type="SUPFAM" id="SSF54171">
    <property type="entry name" value="DNA-binding domain"/>
    <property type="match status" value="2"/>
</dbReference>
<gene>
    <name evidence="9" type="ORF">Tsubulata_005347</name>
</gene>
<evidence type="ECO:0000259" key="8">
    <source>
        <dbReference type="PROSITE" id="PS51032"/>
    </source>
</evidence>
<evidence type="ECO:0000256" key="4">
    <source>
        <dbReference type="ARBA" id="ARBA00023163"/>
    </source>
</evidence>
<evidence type="ECO:0000256" key="7">
    <source>
        <dbReference type="SAM" id="MobiDB-lite"/>
    </source>
</evidence>
<organism evidence="9 10">
    <name type="scientific">Turnera subulata</name>
    <dbReference type="NCBI Taxonomy" id="218843"/>
    <lineage>
        <taxon>Eukaryota</taxon>
        <taxon>Viridiplantae</taxon>
        <taxon>Streptophyta</taxon>
        <taxon>Embryophyta</taxon>
        <taxon>Tracheophyta</taxon>
        <taxon>Spermatophyta</taxon>
        <taxon>Magnoliopsida</taxon>
        <taxon>eudicotyledons</taxon>
        <taxon>Gunneridae</taxon>
        <taxon>Pentapetalae</taxon>
        <taxon>rosids</taxon>
        <taxon>fabids</taxon>
        <taxon>Malpighiales</taxon>
        <taxon>Passifloraceae</taxon>
        <taxon>Turnera</taxon>
    </lineage>
</organism>
<evidence type="ECO:0000313" key="9">
    <source>
        <dbReference type="EMBL" id="KAJ4822862.1"/>
    </source>
</evidence>
<dbReference type="InterPro" id="IPR036955">
    <property type="entry name" value="AP2/ERF_dom_sf"/>
</dbReference>
<dbReference type="AlphaFoldDB" id="A0A9Q0F2R4"/>
<dbReference type="FunFam" id="3.30.730.10:FF:000001">
    <property type="entry name" value="Ethylene-responsive transcription factor 2"/>
    <property type="match status" value="2"/>
</dbReference>
<feature type="non-terminal residue" evidence="9">
    <location>
        <position position="432"/>
    </location>
</feature>
<dbReference type="CDD" id="cd00018">
    <property type="entry name" value="AP2"/>
    <property type="match status" value="2"/>
</dbReference>
<evidence type="ECO:0000256" key="5">
    <source>
        <dbReference type="ARBA" id="ARBA00023242"/>
    </source>
</evidence>
<evidence type="ECO:0000256" key="2">
    <source>
        <dbReference type="ARBA" id="ARBA00023015"/>
    </source>
</evidence>
<evidence type="ECO:0000256" key="6">
    <source>
        <dbReference type="ARBA" id="ARBA00024343"/>
    </source>
</evidence>
<feature type="region of interest" description="Disordered" evidence="7">
    <location>
        <begin position="182"/>
        <end position="218"/>
    </location>
</feature>
<proteinExistence type="inferred from homology"/>
<dbReference type="GO" id="GO:0003677">
    <property type="term" value="F:DNA binding"/>
    <property type="evidence" value="ECO:0007669"/>
    <property type="project" value="UniProtKB-KW"/>
</dbReference>
<feature type="compositionally biased region" description="Low complexity" evidence="7">
    <location>
        <begin position="408"/>
        <end position="426"/>
    </location>
</feature>
<evidence type="ECO:0000313" key="10">
    <source>
        <dbReference type="Proteomes" id="UP001141552"/>
    </source>
</evidence>
<feature type="region of interest" description="Disordered" evidence="7">
    <location>
        <begin position="398"/>
        <end position="432"/>
    </location>
</feature>
<dbReference type="PRINTS" id="PR00367">
    <property type="entry name" value="ETHRSPELEMNT"/>
</dbReference>
<accession>A0A9Q0F2R4</accession>
<comment type="subcellular location">
    <subcellularLocation>
        <location evidence="1">Nucleus</location>
    </subcellularLocation>
</comment>
<dbReference type="EMBL" id="JAKUCV010007561">
    <property type="protein sequence ID" value="KAJ4822862.1"/>
    <property type="molecule type" value="Genomic_DNA"/>
</dbReference>
<feature type="compositionally biased region" description="Low complexity" evidence="7">
    <location>
        <begin position="191"/>
        <end position="209"/>
    </location>
</feature>
<keyword evidence="3" id="KW-0238">DNA-binding</keyword>
<feature type="non-terminal residue" evidence="9">
    <location>
        <position position="1"/>
    </location>
</feature>
<keyword evidence="2" id="KW-0805">Transcription regulation</keyword>